<dbReference type="SMART" id="SM00242">
    <property type="entry name" value="MYSc"/>
    <property type="match status" value="1"/>
</dbReference>
<dbReference type="Gene3D" id="1.20.5.190">
    <property type="match status" value="3"/>
</dbReference>
<proteinExistence type="evidence at transcript level"/>
<dbReference type="EMBL" id="JR039293">
    <property type="protein sequence ID" value="AEY58619.1"/>
    <property type="molecule type" value="mRNA"/>
</dbReference>
<protein>
    <submittedName>
        <fullName evidence="13">Myosin-Va</fullName>
    </submittedName>
</protein>
<accession>V9IC23</accession>
<dbReference type="AlphaFoldDB" id="V9IC23"/>
<evidence type="ECO:0000313" key="12">
    <source>
        <dbReference type="EMBL" id="AEY58619.1"/>
    </source>
</evidence>
<dbReference type="GO" id="GO:0048513">
    <property type="term" value="P:animal organ development"/>
    <property type="evidence" value="ECO:0007669"/>
    <property type="project" value="UniProtKB-ARBA"/>
</dbReference>
<sequence length="983" mass="114062">MTTRELYVKGGRVWIPHPEKVWEGAVLLEDYKLNQPSLKVRTDESSQTKILEIKSDTDLPPLRNPDILIGENNLTSLSFLHEPAVLYNLQIRFQRHCIYTYCGIVLVAFNPYNELPIYGNDTIWAYRGQAMGDLEPHIFAVAEEAYTKLEREGHDQSIIVSGESGAGKTVSAKYTMRYFATVGGSTTETQVEKKVLASLPIMEAIGNAKTTRNDNSSRFGKFIEIQFNKYYHITGASMRTYLLEKSRVVFQTHEERNYHIFYQMCAAAARLPHLHLGHQNKFHYLNQGNNPFIDGVDDLVCFDETITALTMLGFSSKQQDDMLRILAAIIHLGNVNIGNCDNQTTLNNENDTETSYIHPADKHLLTMCELLGTDVNAMRKWLCHRKIVSMREVFLKPMNVEQAIGARDALAKHIYAELFNWIVTGINNSLQSQNKPQCFIGVLDIYGFETFEINSFEQFCINYANEKLQQQFNQHVFKLEQEEYFREEIEWTFIDFYDNQPCIDLIETKLGILDLLDEECRMPKGSDNSWAEKLYSKCGKSKHFEKPRFGTSSFLIHHFADRVQYEATGFLEKNRDTVIEEQVDVLRNGDNKLLKKLFSDEDPKLVVPNVRVKVSAQKPVLSTPKQNKKTVGSQFRDSLNMLMSTLNATTPHYVRCIKPNDSKEAFEYNPVRAVQQLRACGVLETIRISAAGFPSQRTYNEFFLRYRCLCKFKDIRRDDLKETSRRILARYIKDDDKFKFGKTKVLFRAGQVAYLEKLRAERQRDACIMIQKTVRGLICRSRYKKIRRAVLGLQRYGRGYIARQKAQAVREERAAIKIQARVKGWLKRRRYLQIKRTILGIQIYGRGKMAREKYERMKDNAAAIVIQRFARGYLIRMACKKKLRNIIIVQSYVRRYLAKKVFKRLKAEARSVEHVKSLNKGLEKKIMTLQEKITELTKENHVLKNLQNEMIDLKHKLEGLKSVDMENKKLNVILVEKEKELEK</sequence>
<dbReference type="GO" id="GO:0016020">
    <property type="term" value="C:membrane"/>
    <property type="evidence" value="ECO:0007669"/>
    <property type="project" value="TreeGrafter"/>
</dbReference>
<evidence type="ECO:0000256" key="4">
    <source>
        <dbReference type="ARBA" id="ARBA00022840"/>
    </source>
</evidence>
<dbReference type="PROSITE" id="PS51456">
    <property type="entry name" value="MYOSIN_MOTOR"/>
    <property type="match status" value="1"/>
</dbReference>
<dbReference type="InterPro" id="IPR036103">
    <property type="entry name" value="MYSc_Myo5"/>
</dbReference>
<evidence type="ECO:0000256" key="1">
    <source>
        <dbReference type="ARBA" id="ARBA00008314"/>
    </source>
</evidence>
<dbReference type="GO" id="GO:0007015">
    <property type="term" value="P:actin filament organization"/>
    <property type="evidence" value="ECO:0007669"/>
    <property type="project" value="TreeGrafter"/>
</dbReference>
<feature type="domain" description="Myosin motor" evidence="11">
    <location>
        <begin position="69"/>
        <end position="760"/>
    </location>
</feature>
<dbReference type="GO" id="GO:0009653">
    <property type="term" value="P:anatomical structure morphogenesis"/>
    <property type="evidence" value="ECO:0007669"/>
    <property type="project" value="UniProtKB-ARBA"/>
</dbReference>
<feature type="coiled-coil region" evidence="10">
    <location>
        <begin position="912"/>
        <end position="963"/>
    </location>
</feature>
<dbReference type="SUPFAM" id="SSF52540">
    <property type="entry name" value="P-loop containing nucleoside triphosphate hydrolases"/>
    <property type="match status" value="2"/>
</dbReference>
<dbReference type="Gene3D" id="1.10.10.820">
    <property type="match status" value="1"/>
</dbReference>
<dbReference type="FunFam" id="1.20.58.530:FF:000002">
    <property type="entry name" value="Class V myosin"/>
    <property type="match status" value="1"/>
</dbReference>
<evidence type="ECO:0000256" key="7">
    <source>
        <dbReference type="ARBA" id="ARBA00023175"/>
    </source>
</evidence>
<dbReference type="EMBL" id="JR039294">
    <property type="protein sequence ID" value="AEY58620.1"/>
    <property type="molecule type" value="mRNA"/>
</dbReference>
<keyword evidence="4 9" id="KW-0067">ATP-binding</keyword>
<feature type="binding site" evidence="9">
    <location>
        <begin position="162"/>
        <end position="169"/>
    </location>
    <ligand>
        <name>ATP</name>
        <dbReference type="ChEBI" id="CHEBI:30616"/>
    </ligand>
</feature>
<dbReference type="GO" id="GO:0005524">
    <property type="term" value="F:ATP binding"/>
    <property type="evidence" value="ECO:0007669"/>
    <property type="project" value="UniProtKB-UniRule"/>
</dbReference>
<keyword evidence="6 9" id="KW-0518">Myosin</keyword>
<keyword evidence="7 9" id="KW-0505">Motor protein</keyword>
<dbReference type="PROSITE" id="PS50096">
    <property type="entry name" value="IQ"/>
    <property type="match status" value="6"/>
</dbReference>
<dbReference type="CDD" id="cd23767">
    <property type="entry name" value="IQCD"/>
    <property type="match status" value="1"/>
</dbReference>
<dbReference type="Gene3D" id="1.20.120.720">
    <property type="entry name" value="Myosin VI head, motor domain, U50 subdomain"/>
    <property type="match status" value="1"/>
</dbReference>
<evidence type="ECO:0000256" key="9">
    <source>
        <dbReference type="PROSITE-ProRule" id="PRU00782"/>
    </source>
</evidence>
<evidence type="ECO:0000256" key="2">
    <source>
        <dbReference type="ARBA" id="ARBA00022737"/>
    </source>
</evidence>
<name>V9IC23_APICE</name>
<dbReference type="InterPro" id="IPR000048">
    <property type="entry name" value="IQ_motif_EF-hand-BS"/>
</dbReference>
<dbReference type="FunFam" id="1.10.10.820:FF:000001">
    <property type="entry name" value="Myosin heavy chain"/>
    <property type="match status" value="1"/>
</dbReference>
<evidence type="ECO:0000256" key="6">
    <source>
        <dbReference type="ARBA" id="ARBA00023123"/>
    </source>
</evidence>
<dbReference type="InterPro" id="IPR027417">
    <property type="entry name" value="P-loop_NTPase"/>
</dbReference>
<evidence type="ECO:0000259" key="11">
    <source>
        <dbReference type="PROSITE" id="PS51456"/>
    </source>
</evidence>
<keyword evidence="2" id="KW-0677">Repeat</keyword>
<evidence type="ECO:0000256" key="5">
    <source>
        <dbReference type="ARBA" id="ARBA00023054"/>
    </source>
</evidence>
<evidence type="ECO:0000313" key="13">
    <source>
        <dbReference type="EMBL" id="AEY58620.1"/>
    </source>
</evidence>
<dbReference type="PRINTS" id="PR00193">
    <property type="entry name" value="MYOSINHEAVY"/>
</dbReference>
<dbReference type="PANTHER" id="PTHR13140:SF706">
    <property type="entry name" value="DILUTE CLASS UNCONVENTIONAL MYOSIN, ISOFORM C"/>
    <property type="match status" value="1"/>
</dbReference>
<dbReference type="CDD" id="cd01380">
    <property type="entry name" value="MYSc_Myo5"/>
    <property type="match status" value="1"/>
</dbReference>
<dbReference type="PANTHER" id="PTHR13140">
    <property type="entry name" value="MYOSIN"/>
    <property type="match status" value="1"/>
</dbReference>
<dbReference type="InterPro" id="IPR036961">
    <property type="entry name" value="Kinesin_motor_dom_sf"/>
</dbReference>
<evidence type="ECO:0000256" key="8">
    <source>
        <dbReference type="ARBA" id="ARBA00023203"/>
    </source>
</evidence>
<reference evidence="13" key="1">
    <citation type="submission" date="2011-11" db="EMBL/GenBank/DDBJ databases">
        <title>Decoding the brain transcriptome of the Eastern honeybee (Apis cerana) based on pyrosequencing.</title>
        <authorList>
            <person name="Sun L."/>
            <person name="Zheng H."/>
            <person name="Wang Y."/>
            <person name="Xie X."/>
            <person name="Zhu Y."/>
            <person name="Gu W."/>
            <person name="Wang S."/>
        </authorList>
    </citation>
    <scope>NUCLEOTIDE SEQUENCE</scope>
    <source>
        <tissue evidence="13">Brain</tissue>
    </source>
</reference>
<dbReference type="GO" id="GO:0048731">
    <property type="term" value="P:system development"/>
    <property type="evidence" value="ECO:0007669"/>
    <property type="project" value="UniProtKB-ARBA"/>
</dbReference>
<evidence type="ECO:0000256" key="3">
    <source>
        <dbReference type="ARBA" id="ARBA00022741"/>
    </source>
</evidence>
<dbReference type="SUPFAM" id="SSF50084">
    <property type="entry name" value="Myosin S1 fragment, N-terminal domain"/>
    <property type="match status" value="1"/>
</dbReference>
<dbReference type="Gene3D" id="1.20.58.530">
    <property type="match status" value="1"/>
</dbReference>
<dbReference type="GO" id="GO:0005737">
    <property type="term" value="C:cytoplasm"/>
    <property type="evidence" value="ECO:0007669"/>
    <property type="project" value="TreeGrafter"/>
</dbReference>
<feature type="region of interest" description="Actin-binding" evidence="9">
    <location>
        <begin position="639"/>
        <end position="661"/>
    </location>
</feature>
<dbReference type="SMART" id="SM00015">
    <property type="entry name" value="IQ"/>
    <property type="match status" value="6"/>
</dbReference>
<gene>
    <name evidence="12" type="ORF">ACCB01229.1</name>
    <name evidence="13" type="ORF">ACCB01229.2</name>
</gene>
<keyword evidence="5 10" id="KW-0175">Coiled coil</keyword>
<dbReference type="Gene3D" id="6.20.240.20">
    <property type="match status" value="1"/>
</dbReference>
<dbReference type="Gene3D" id="3.40.850.10">
    <property type="entry name" value="Kinesin motor domain"/>
    <property type="match status" value="1"/>
</dbReference>
<keyword evidence="8 9" id="KW-0009">Actin-binding</keyword>
<dbReference type="GO" id="GO:0051015">
    <property type="term" value="F:actin filament binding"/>
    <property type="evidence" value="ECO:0007669"/>
    <property type="project" value="TreeGrafter"/>
</dbReference>
<dbReference type="GO" id="GO:0000146">
    <property type="term" value="F:microfilament motor activity"/>
    <property type="evidence" value="ECO:0007669"/>
    <property type="project" value="TreeGrafter"/>
</dbReference>
<evidence type="ECO:0000256" key="10">
    <source>
        <dbReference type="SAM" id="Coils"/>
    </source>
</evidence>
<dbReference type="Pfam" id="PF00612">
    <property type="entry name" value="IQ"/>
    <property type="match status" value="5"/>
</dbReference>
<comment type="similarity">
    <text evidence="1 9">Belongs to the TRAFAC class myosin-kinesin ATPase superfamily. Myosin family.</text>
</comment>
<keyword evidence="3 9" id="KW-0547">Nucleotide-binding</keyword>
<dbReference type="GO" id="GO:0016459">
    <property type="term" value="C:myosin complex"/>
    <property type="evidence" value="ECO:0007669"/>
    <property type="project" value="UniProtKB-KW"/>
</dbReference>
<dbReference type="Pfam" id="PF00063">
    <property type="entry name" value="Myosin_head"/>
    <property type="match status" value="1"/>
</dbReference>
<dbReference type="GO" id="GO:0009888">
    <property type="term" value="P:tissue development"/>
    <property type="evidence" value="ECO:0007669"/>
    <property type="project" value="UniProtKB-ARBA"/>
</dbReference>
<dbReference type="InterPro" id="IPR001609">
    <property type="entry name" value="Myosin_head_motor_dom-like"/>
</dbReference>
<organism evidence="13">
    <name type="scientific">Apis cerana</name>
    <name type="common">Indian honeybee</name>
    <dbReference type="NCBI Taxonomy" id="7461"/>
    <lineage>
        <taxon>Eukaryota</taxon>
        <taxon>Metazoa</taxon>
        <taxon>Ecdysozoa</taxon>
        <taxon>Arthropoda</taxon>
        <taxon>Hexapoda</taxon>
        <taxon>Insecta</taxon>
        <taxon>Pterygota</taxon>
        <taxon>Neoptera</taxon>
        <taxon>Endopterygota</taxon>
        <taxon>Hymenoptera</taxon>
        <taxon>Apocrita</taxon>
        <taxon>Aculeata</taxon>
        <taxon>Apoidea</taxon>
        <taxon>Anthophila</taxon>
        <taxon>Apidae</taxon>
        <taxon>Apis</taxon>
    </lineage>
</organism>